<name>A0A2P7YJS4_9PEZI</name>
<sequence length="139" mass="16169">MAKKDRNQFYMDIYLHAKSLLNSDGERSLQLAKMLLETYLLPPTIKMLVQMWAACMTEDWDEGEFYRLQAEDTYQIIRSMWPKGANHTTAGTEQNLTYACYKLDQLEKTQEEDRPASDWEDMDENVEAALEGESEGPED</sequence>
<gene>
    <name evidence="2" type="ORF">B9Z65_6005</name>
</gene>
<evidence type="ECO:0000313" key="2">
    <source>
        <dbReference type="EMBL" id="PSK36190.1"/>
    </source>
</evidence>
<evidence type="ECO:0000256" key="1">
    <source>
        <dbReference type="SAM" id="MobiDB-lite"/>
    </source>
</evidence>
<comment type="caution">
    <text evidence="2">The sequence shown here is derived from an EMBL/GenBank/DDBJ whole genome shotgun (WGS) entry which is preliminary data.</text>
</comment>
<feature type="compositionally biased region" description="Basic and acidic residues" evidence="1">
    <location>
        <begin position="108"/>
        <end position="117"/>
    </location>
</feature>
<keyword evidence="3" id="KW-1185">Reference proteome</keyword>
<dbReference type="EMBL" id="NHZQ01000422">
    <property type="protein sequence ID" value="PSK36190.1"/>
    <property type="molecule type" value="Genomic_DNA"/>
</dbReference>
<evidence type="ECO:0000313" key="3">
    <source>
        <dbReference type="Proteomes" id="UP000243723"/>
    </source>
</evidence>
<reference evidence="2 3" key="1">
    <citation type="submission" date="2017-05" db="EMBL/GenBank/DDBJ databases">
        <title>Draft genome sequence of Elsinoe australis.</title>
        <authorList>
            <person name="Cheng Q."/>
        </authorList>
    </citation>
    <scope>NUCLEOTIDE SEQUENCE [LARGE SCALE GENOMIC DNA]</scope>
    <source>
        <strain evidence="2 3">NL1</strain>
    </source>
</reference>
<feature type="compositionally biased region" description="Acidic residues" evidence="1">
    <location>
        <begin position="118"/>
        <end position="139"/>
    </location>
</feature>
<feature type="region of interest" description="Disordered" evidence="1">
    <location>
        <begin position="108"/>
        <end position="139"/>
    </location>
</feature>
<protein>
    <submittedName>
        <fullName evidence="2">Uncharacterized protein</fullName>
    </submittedName>
</protein>
<dbReference type="Proteomes" id="UP000243723">
    <property type="component" value="Unassembled WGS sequence"/>
</dbReference>
<dbReference type="OrthoDB" id="3440281at2759"/>
<dbReference type="AlphaFoldDB" id="A0A2P7YJS4"/>
<accession>A0A2P7YJS4</accession>
<organism evidence="2 3">
    <name type="scientific">Elsinoe australis</name>
    <dbReference type="NCBI Taxonomy" id="40998"/>
    <lineage>
        <taxon>Eukaryota</taxon>
        <taxon>Fungi</taxon>
        <taxon>Dikarya</taxon>
        <taxon>Ascomycota</taxon>
        <taxon>Pezizomycotina</taxon>
        <taxon>Dothideomycetes</taxon>
        <taxon>Dothideomycetidae</taxon>
        <taxon>Myriangiales</taxon>
        <taxon>Elsinoaceae</taxon>
        <taxon>Elsinoe</taxon>
    </lineage>
</organism>
<proteinExistence type="predicted"/>